<dbReference type="AlphaFoldDB" id="A0A6S6QYX7"/>
<dbReference type="KEGG" id="acel:acsn021_06460"/>
<proteinExistence type="predicted"/>
<name>A0A6S6QYX7_9FIRM</name>
<reference evidence="1 2" key="1">
    <citation type="journal article" date="2016" name="Int. J. Syst. Evol. Microbiol.">
        <title>Descriptions of Anaerotaenia torta gen. nov., sp. nov. and Anaerocolumna cellulosilytica gen. nov., sp. nov. isolated from a methanogenic reactor of cattle waste.</title>
        <authorList>
            <person name="Uek A."/>
            <person name="Ohtaki Y."/>
            <person name="Kaku N."/>
            <person name="Ueki K."/>
        </authorList>
    </citation>
    <scope>NUCLEOTIDE SEQUENCE [LARGE SCALE GENOMIC DNA]</scope>
    <source>
        <strain evidence="1 2">SN021</strain>
    </source>
</reference>
<dbReference type="Proteomes" id="UP000515561">
    <property type="component" value="Chromosome"/>
</dbReference>
<protein>
    <submittedName>
        <fullName evidence="1">Uncharacterized protein</fullName>
    </submittedName>
</protein>
<organism evidence="1 2">
    <name type="scientific">Anaerocolumna cellulosilytica</name>
    <dbReference type="NCBI Taxonomy" id="433286"/>
    <lineage>
        <taxon>Bacteria</taxon>
        <taxon>Bacillati</taxon>
        <taxon>Bacillota</taxon>
        <taxon>Clostridia</taxon>
        <taxon>Lachnospirales</taxon>
        <taxon>Lachnospiraceae</taxon>
        <taxon>Anaerocolumna</taxon>
    </lineage>
</organism>
<evidence type="ECO:0000313" key="2">
    <source>
        <dbReference type="Proteomes" id="UP000515561"/>
    </source>
</evidence>
<gene>
    <name evidence="1" type="ORF">acsn021_06460</name>
</gene>
<accession>A0A6S6QYX7</accession>
<dbReference type="EMBL" id="AP023367">
    <property type="protein sequence ID" value="BCJ93077.1"/>
    <property type="molecule type" value="Genomic_DNA"/>
</dbReference>
<sequence length="52" mass="6006">MSIKPANPEYIPKSYERIKYPRQRNKVDVKYALAVCAVGDCKRAKILSIYCN</sequence>
<keyword evidence="2" id="KW-1185">Reference proteome</keyword>
<evidence type="ECO:0000313" key="1">
    <source>
        <dbReference type="EMBL" id="BCJ93077.1"/>
    </source>
</evidence>